<feature type="compositionally biased region" description="Basic and acidic residues" evidence="1">
    <location>
        <begin position="24"/>
        <end position="39"/>
    </location>
</feature>
<protein>
    <submittedName>
        <fullName evidence="2">Uncharacterized protein</fullName>
    </submittedName>
</protein>
<name>Q7UMS0_RHOBA</name>
<dbReference type="KEGG" id="rba:RB8634"/>
<evidence type="ECO:0000313" key="3">
    <source>
        <dbReference type="Proteomes" id="UP000001025"/>
    </source>
</evidence>
<dbReference type="EMBL" id="BX294148">
    <property type="protein sequence ID" value="CAD75833.1"/>
    <property type="molecule type" value="Genomic_DNA"/>
</dbReference>
<proteinExistence type="predicted"/>
<accession>Q7UMS0</accession>
<gene>
    <name evidence="2" type="ordered locus">RB8634</name>
</gene>
<dbReference type="InParanoid" id="Q7UMS0"/>
<sequence length="51" mass="5732">MPGFRILGESGYEDRAQILGESGDGDRVADYEPGHRKVISDNSGRQRIRNR</sequence>
<dbReference type="HOGENOM" id="CLU_3103155_0_0_0"/>
<evidence type="ECO:0000313" key="2">
    <source>
        <dbReference type="EMBL" id="CAD75833.1"/>
    </source>
</evidence>
<feature type="region of interest" description="Disordered" evidence="1">
    <location>
        <begin position="21"/>
        <end position="51"/>
    </location>
</feature>
<organism evidence="2 3">
    <name type="scientific">Rhodopirellula baltica (strain DSM 10527 / NCIMB 13988 / SH1)</name>
    <dbReference type="NCBI Taxonomy" id="243090"/>
    <lineage>
        <taxon>Bacteria</taxon>
        <taxon>Pseudomonadati</taxon>
        <taxon>Planctomycetota</taxon>
        <taxon>Planctomycetia</taxon>
        <taxon>Pirellulales</taxon>
        <taxon>Pirellulaceae</taxon>
        <taxon>Rhodopirellula</taxon>
    </lineage>
</organism>
<evidence type="ECO:0000256" key="1">
    <source>
        <dbReference type="SAM" id="MobiDB-lite"/>
    </source>
</evidence>
<dbReference type="EnsemblBacteria" id="CAD75833">
    <property type="protein sequence ID" value="CAD75833"/>
    <property type="gene ID" value="RB8634"/>
</dbReference>
<reference evidence="2 3" key="1">
    <citation type="journal article" date="2003" name="Proc. Natl. Acad. Sci. U.S.A.">
        <title>Complete genome sequence of the marine planctomycete Pirellula sp. strain 1.</title>
        <authorList>
            <person name="Gloeckner F.O."/>
            <person name="Kube M."/>
            <person name="Bauer M."/>
            <person name="Teeling H."/>
            <person name="Lombardot T."/>
            <person name="Ludwig W."/>
            <person name="Gade D."/>
            <person name="Beck A."/>
            <person name="Borzym K."/>
            <person name="Heitmann K."/>
            <person name="Rabus R."/>
            <person name="Schlesner H."/>
            <person name="Amann R."/>
            <person name="Reinhardt R."/>
        </authorList>
    </citation>
    <scope>NUCLEOTIDE SEQUENCE [LARGE SCALE GENOMIC DNA]</scope>
    <source>
        <strain evidence="3">DSM 10527 / NCIMB 13988 / SH1</strain>
    </source>
</reference>
<dbReference type="AlphaFoldDB" id="Q7UMS0"/>
<keyword evidence="3" id="KW-1185">Reference proteome</keyword>
<dbReference type="Proteomes" id="UP000001025">
    <property type="component" value="Chromosome"/>
</dbReference>